<protein>
    <submittedName>
        <fullName evidence="1">Uncharacterized protein</fullName>
    </submittedName>
</protein>
<keyword evidence="2" id="KW-1185">Reference proteome</keyword>
<dbReference type="AlphaFoldDB" id="A0ABC8J0G9"/>
<organism evidence="1 2">
    <name type="scientific">Eruca vesicaria subsp. sativa</name>
    <name type="common">Garden rocket</name>
    <name type="synonym">Eruca sativa</name>
    <dbReference type="NCBI Taxonomy" id="29727"/>
    <lineage>
        <taxon>Eukaryota</taxon>
        <taxon>Viridiplantae</taxon>
        <taxon>Streptophyta</taxon>
        <taxon>Embryophyta</taxon>
        <taxon>Tracheophyta</taxon>
        <taxon>Spermatophyta</taxon>
        <taxon>Magnoliopsida</taxon>
        <taxon>eudicotyledons</taxon>
        <taxon>Gunneridae</taxon>
        <taxon>Pentapetalae</taxon>
        <taxon>rosids</taxon>
        <taxon>malvids</taxon>
        <taxon>Brassicales</taxon>
        <taxon>Brassicaceae</taxon>
        <taxon>Brassiceae</taxon>
        <taxon>Eruca</taxon>
    </lineage>
</organism>
<evidence type="ECO:0000313" key="2">
    <source>
        <dbReference type="Proteomes" id="UP001642260"/>
    </source>
</evidence>
<name>A0ABC8J0G9_ERUVS</name>
<accession>A0ABC8J0G9</accession>
<proteinExistence type="predicted"/>
<sequence length="106" mass="12795">MKNRRQNRCSRRRRKRRYHQLTVGEEGAEIRIDKINNTCRRTMLALLKDFLKDEYEEVLKDSVFGPILAIVDNKLIYSGKIIHSFICKQLKVSELHELWFEFANRR</sequence>
<evidence type="ECO:0000313" key="1">
    <source>
        <dbReference type="EMBL" id="CAH8307831.1"/>
    </source>
</evidence>
<gene>
    <name evidence="1" type="ORF">ERUC_LOCUS5031</name>
</gene>
<dbReference type="Proteomes" id="UP001642260">
    <property type="component" value="Unassembled WGS sequence"/>
</dbReference>
<dbReference type="EMBL" id="CAKOAT010068155">
    <property type="protein sequence ID" value="CAH8307831.1"/>
    <property type="molecule type" value="Genomic_DNA"/>
</dbReference>
<reference evidence="1 2" key="1">
    <citation type="submission" date="2022-03" db="EMBL/GenBank/DDBJ databases">
        <authorList>
            <person name="Macdonald S."/>
            <person name="Ahmed S."/>
            <person name="Newling K."/>
        </authorList>
    </citation>
    <scope>NUCLEOTIDE SEQUENCE [LARGE SCALE GENOMIC DNA]</scope>
</reference>
<comment type="caution">
    <text evidence="1">The sequence shown here is derived from an EMBL/GenBank/DDBJ whole genome shotgun (WGS) entry which is preliminary data.</text>
</comment>